<keyword evidence="2" id="KW-1185">Reference proteome</keyword>
<evidence type="ECO:0000313" key="2">
    <source>
        <dbReference type="Proteomes" id="UP001366166"/>
    </source>
</evidence>
<protein>
    <recommendedName>
        <fullName evidence="3">DUF2971 domain-containing protein</fullName>
    </recommendedName>
</protein>
<reference evidence="2" key="1">
    <citation type="journal article" date="2023" name="Arch. Microbiol.">
        <title>Desulfoferula mesophilus gen. nov. sp. nov., a mesophilic sulfate-reducing bacterium isolated from a brackish lake sediment.</title>
        <authorList>
            <person name="Watanabe T."/>
            <person name="Yabe T."/>
            <person name="Tsuji J.M."/>
            <person name="Fukui M."/>
        </authorList>
    </citation>
    <scope>NUCLEOTIDE SEQUENCE [LARGE SCALE GENOMIC DNA]</scope>
    <source>
        <strain evidence="2">12FAK</strain>
    </source>
</reference>
<dbReference type="Proteomes" id="UP001366166">
    <property type="component" value="Chromosome"/>
</dbReference>
<proteinExistence type="predicted"/>
<gene>
    <name evidence="1" type="ORF">FAK_41390</name>
</gene>
<evidence type="ECO:0008006" key="3">
    <source>
        <dbReference type="Google" id="ProtNLM"/>
    </source>
</evidence>
<name>A0AAU9EIX4_9BACT</name>
<dbReference type="EMBL" id="AP028679">
    <property type="protein sequence ID" value="BEQ17073.1"/>
    <property type="molecule type" value="Genomic_DNA"/>
</dbReference>
<dbReference type="RefSeq" id="WP_338603805.1">
    <property type="nucleotide sequence ID" value="NZ_AP028679.1"/>
</dbReference>
<evidence type="ECO:0000313" key="1">
    <source>
        <dbReference type="EMBL" id="BEQ17073.1"/>
    </source>
</evidence>
<dbReference type="AlphaFoldDB" id="A0AAU9EIX4"/>
<accession>A0AAU9EIX4</accession>
<organism evidence="1 2">
    <name type="scientific">Desulfoferula mesophila</name>
    <dbReference type="NCBI Taxonomy" id="3058419"/>
    <lineage>
        <taxon>Bacteria</taxon>
        <taxon>Pseudomonadati</taxon>
        <taxon>Thermodesulfobacteriota</taxon>
        <taxon>Desulfarculia</taxon>
        <taxon>Desulfarculales</taxon>
        <taxon>Desulfarculaceae</taxon>
        <taxon>Desulfoferula</taxon>
    </lineage>
</organism>
<dbReference type="KEGG" id="dmp:FAK_41390"/>
<sequence length="260" mass="31463">MPEIPTHLFRYFSINDQTNFKWIESIFSERKLFFPTADMFNDPFDCNVDLVRFSRDKEKWKQYMEGMAKRKHPDWNRSTRRSWVTKQINNRIYDKINFNTIRENLKKRFYQNGILCLTEVPDNLLMWSHYANGHRGFCLCFEHNNPFFGESVQVEYIEEYPEITGPSYPEEEEIRATVFSKSKIWEYEKEWRLVKIGGGKQDHVYPEGALKAVFFGCQMENTHKHMIFKWANSMSIVPEVLEYRREKRIFGLKPYQWKLT</sequence>